<organism evidence="1 2">
    <name type="scientific">Uliginosibacterium aquaticum</name>
    <dbReference type="NCBI Taxonomy" id="2731212"/>
    <lineage>
        <taxon>Bacteria</taxon>
        <taxon>Pseudomonadati</taxon>
        <taxon>Pseudomonadota</taxon>
        <taxon>Betaproteobacteria</taxon>
        <taxon>Rhodocyclales</taxon>
        <taxon>Zoogloeaceae</taxon>
        <taxon>Uliginosibacterium</taxon>
    </lineage>
</organism>
<gene>
    <name evidence="1" type="ORF">HJ583_015935</name>
</gene>
<dbReference type="Gene3D" id="3.40.50.300">
    <property type="entry name" value="P-loop containing nucleotide triphosphate hydrolases"/>
    <property type="match status" value="1"/>
</dbReference>
<dbReference type="InterPro" id="IPR027417">
    <property type="entry name" value="P-loop_NTPase"/>
</dbReference>
<evidence type="ECO:0000313" key="1">
    <source>
        <dbReference type="EMBL" id="NSL56524.1"/>
    </source>
</evidence>
<accession>A0ABX2II73</accession>
<evidence type="ECO:0000313" key="2">
    <source>
        <dbReference type="Proteomes" id="UP000778523"/>
    </source>
</evidence>
<sequence length="415" mass="46556">MKKLNPFKPNSPVPPAMFAGRISEIESIEKSLFQTQNGQPSNLMVTGDRGIGKSSLLFYVKGLASGGIKSPDYERFNFVTVDLLVSEKTDISTLVKLAERKISRELSKTEAIRSFLHTTWEFVKRIRIMDSGIGPEEKNSEIEILLDDFSYSLAETSKRITENASAEEKRDGIVFVIDECDSASPDLRLGYFFKNVTESLLHHGCYNVMFIIAGLPTVVEKLSESHPSSIRVFTQVPLGELSPSDRRYVVDRGLEEANKVNKIQTKISPDAKIQISVLSEGYPNFIQQFSFSAFEEDSDNEISGDDVLNSAFKQGGAIDAIGSRYYASDFYDRIKSDEYREVLSIMAEKMNEWITKAEIRAKFSGDESTLSNALSALVGRKIILRNPSKIGEYRLQQRGFALWIKLFGDKSKPKA</sequence>
<dbReference type="SUPFAM" id="SSF52540">
    <property type="entry name" value="P-loop containing nucleoside triphosphate hydrolases"/>
    <property type="match status" value="1"/>
</dbReference>
<keyword evidence="1" id="KW-0547">Nucleotide-binding</keyword>
<protein>
    <submittedName>
        <fullName evidence="1">ATP-binding protein</fullName>
    </submittedName>
</protein>
<dbReference type="PANTHER" id="PTHR34301">
    <property type="entry name" value="DNA-BINDING PROTEIN-RELATED"/>
    <property type="match status" value="1"/>
</dbReference>
<keyword evidence="2" id="KW-1185">Reference proteome</keyword>
<comment type="caution">
    <text evidence="1">The sequence shown here is derived from an EMBL/GenBank/DDBJ whole genome shotgun (WGS) entry which is preliminary data.</text>
</comment>
<dbReference type="GO" id="GO:0005524">
    <property type="term" value="F:ATP binding"/>
    <property type="evidence" value="ECO:0007669"/>
    <property type="project" value="UniProtKB-KW"/>
</dbReference>
<dbReference type="PANTHER" id="PTHR34301:SF8">
    <property type="entry name" value="ATPASE DOMAIN-CONTAINING PROTEIN"/>
    <property type="match status" value="1"/>
</dbReference>
<dbReference type="Proteomes" id="UP000778523">
    <property type="component" value="Unassembled WGS sequence"/>
</dbReference>
<dbReference type="RefSeq" id="WP_170022849.1">
    <property type="nucleotide sequence ID" value="NZ_JABCSC020000004.1"/>
</dbReference>
<reference evidence="1 2" key="1">
    <citation type="submission" date="2020-06" db="EMBL/GenBank/DDBJ databases">
        <title>Draft genome of Uliginosibacterium sp. IMCC34675.</title>
        <authorList>
            <person name="Song J."/>
        </authorList>
    </citation>
    <scope>NUCLEOTIDE SEQUENCE [LARGE SCALE GENOMIC DNA]</scope>
    <source>
        <strain evidence="1 2">IMCC34675</strain>
    </source>
</reference>
<proteinExistence type="predicted"/>
<keyword evidence="1" id="KW-0067">ATP-binding</keyword>
<dbReference type="EMBL" id="JABCSC020000004">
    <property type="protein sequence ID" value="NSL56524.1"/>
    <property type="molecule type" value="Genomic_DNA"/>
</dbReference>
<name>A0ABX2II73_9RHOO</name>